<evidence type="ECO:0000256" key="1">
    <source>
        <dbReference type="SAM" id="MobiDB-lite"/>
    </source>
</evidence>
<evidence type="ECO:0008006" key="4">
    <source>
        <dbReference type="Google" id="ProtNLM"/>
    </source>
</evidence>
<dbReference type="RefSeq" id="XP_020047978.1">
    <property type="nucleotide sequence ID" value="XM_020194525.1"/>
</dbReference>
<gene>
    <name evidence="2" type="ORF">ASCRUDRAFT_80703</name>
</gene>
<dbReference type="SUPFAM" id="SSF101908">
    <property type="entry name" value="Putative isomerase YbhE"/>
    <property type="match status" value="1"/>
</dbReference>
<name>A0A1D2VJ60_9ASCO</name>
<dbReference type="GeneID" id="30968161"/>
<dbReference type="AlphaFoldDB" id="A0A1D2VJ60"/>
<dbReference type="InParanoid" id="A0A1D2VJ60"/>
<keyword evidence="3" id="KW-1185">Reference proteome</keyword>
<evidence type="ECO:0000313" key="3">
    <source>
        <dbReference type="Proteomes" id="UP000095038"/>
    </source>
</evidence>
<organism evidence="2 3">
    <name type="scientific">Ascoidea rubescens DSM 1968</name>
    <dbReference type="NCBI Taxonomy" id="1344418"/>
    <lineage>
        <taxon>Eukaryota</taxon>
        <taxon>Fungi</taxon>
        <taxon>Dikarya</taxon>
        <taxon>Ascomycota</taxon>
        <taxon>Saccharomycotina</taxon>
        <taxon>Saccharomycetes</taxon>
        <taxon>Ascoideaceae</taxon>
        <taxon>Ascoidea</taxon>
    </lineage>
</organism>
<accession>A0A1D2VJ60</accession>
<dbReference type="Proteomes" id="UP000095038">
    <property type="component" value="Unassembled WGS sequence"/>
</dbReference>
<proteinExistence type="predicted"/>
<dbReference type="InterPro" id="IPR015943">
    <property type="entry name" value="WD40/YVTN_repeat-like_dom_sf"/>
</dbReference>
<dbReference type="EMBL" id="KV454479">
    <property type="protein sequence ID" value="ODV61671.1"/>
    <property type="molecule type" value="Genomic_DNA"/>
</dbReference>
<protein>
    <recommendedName>
        <fullName evidence="4">WD40 repeat-like protein</fullName>
    </recommendedName>
</protein>
<reference evidence="3" key="1">
    <citation type="submission" date="2016-05" db="EMBL/GenBank/DDBJ databases">
        <title>Comparative genomics of biotechnologically important yeasts.</title>
        <authorList>
            <consortium name="DOE Joint Genome Institute"/>
            <person name="Riley R."/>
            <person name="Haridas S."/>
            <person name="Wolfe K.H."/>
            <person name="Lopes M.R."/>
            <person name="Hittinger C.T."/>
            <person name="Goker M."/>
            <person name="Salamov A."/>
            <person name="Wisecaver J."/>
            <person name="Long T.M."/>
            <person name="Aerts A.L."/>
            <person name="Barry K."/>
            <person name="Choi C."/>
            <person name="Clum A."/>
            <person name="Coughlan A.Y."/>
            <person name="Deshpande S."/>
            <person name="Douglass A.P."/>
            <person name="Hanson S.J."/>
            <person name="Klenk H.-P."/>
            <person name="Labutti K."/>
            <person name="Lapidus A."/>
            <person name="Lindquist E."/>
            <person name="Lipzen A."/>
            <person name="Meier-Kolthoff J.P."/>
            <person name="Ohm R.A."/>
            <person name="Otillar R.P."/>
            <person name="Pangilinan J."/>
            <person name="Peng Y."/>
            <person name="Rokas A."/>
            <person name="Rosa C.A."/>
            <person name="Scheuner C."/>
            <person name="Sibirny A.A."/>
            <person name="Slot J.C."/>
            <person name="Stielow J.B."/>
            <person name="Sun H."/>
            <person name="Kurtzman C.P."/>
            <person name="Blackwell M."/>
            <person name="Grigoriev I.V."/>
            <person name="Jeffries T.W."/>
        </authorList>
    </citation>
    <scope>NUCLEOTIDE SEQUENCE [LARGE SCALE GENOMIC DNA]</scope>
    <source>
        <strain evidence="3">DSM 1968</strain>
    </source>
</reference>
<sequence length="650" mass="74217">MDIISLLPNNTSIKRKRINISNISNNNQNIQISNNNTNDIDSTDFTHQNQNQYNDNISLKRAKKTVSNTLSNHLNIYCSSPSSSSSSFSSYSSFTSFSNPAFLSSSVLNPSNLFLYSSLSNSNFSSSWNNLIPLYSDLPSLKSYNLISYSANNSPNNTINNFKIKTFNNSPFIISANYDGLINIHSEINENTIILEHISKLKKNGKIFDINISSNDNFFLITQNNSLSFIDSKNKKILSSISTSSQTSSQNKIDLFLKSSINPKNQNIVSSINTNSILTYDIRLPSHKNSNHVHKLSSPFHPINSNVSDFKWLDDNKLLASCLNNNRLEMFDLRFNTNNSTTPIKSFQKFDNNIIINNDSLFSNHLEGVKKFEIDNNFIYLLTTKNHIKVFSLSQFYENSNNNNNNHNNQPIIDYSNLNYSIDSSNPNLNYDFTIINRKNNNKKLLCCISNNKDKCNYSYLPISDNYQGFEYINQALNNDTFKNNPNNNYNENYNENYNNNYSNYNNKRFDNIYKGSNNNLEDNCSGKFIDLHYNQYSNSVCVGFLQPDLFAFNNFNNFQNPFPDDDENDNININQNNLNNNTINNNTNNNFDNDSANSNNNDNINSTESTDNDIIFNGSGMSFANIENSTPLRKNIQYLKFSNTASQIN</sequence>
<dbReference type="Gene3D" id="2.130.10.10">
    <property type="entry name" value="YVTN repeat-like/Quinoprotein amine dehydrogenase"/>
    <property type="match status" value="1"/>
</dbReference>
<evidence type="ECO:0000313" key="2">
    <source>
        <dbReference type="EMBL" id="ODV61671.1"/>
    </source>
</evidence>
<feature type="region of interest" description="Disordered" evidence="1">
    <location>
        <begin position="580"/>
        <end position="607"/>
    </location>
</feature>